<dbReference type="GO" id="GO:0016020">
    <property type="term" value="C:membrane"/>
    <property type="evidence" value="ECO:0007669"/>
    <property type="project" value="UniProtKB-SubCell"/>
</dbReference>
<feature type="region of interest" description="Disordered" evidence="6">
    <location>
        <begin position="77"/>
        <end position="206"/>
    </location>
</feature>
<evidence type="ECO:0000256" key="3">
    <source>
        <dbReference type="ARBA" id="ARBA00022692"/>
    </source>
</evidence>
<name>A0A0C2WK39_AMAMK</name>
<dbReference type="PANTHER" id="PTHR22779">
    <property type="entry name" value="SD17342P"/>
    <property type="match status" value="1"/>
</dbReference>
<dbReference type="STRING" id="946122.A0A0C2WK39"/>
<dbReference type="EMBL" id="KN818417">
    <property type="protein sequence ID" value="KIL56523.1"/>
    <property type="molecule type" value="Genomic_DNA"/>
</dbReference>
<feature type="transmembrane region" description="Helical" evidence="7">
    <location>
        <begin position="43"/>
        <end position="65"/>
    </location>
</feature>
<evidence type="ECO:0000256" key="6">
    <source>
        <dbReference type="SAM" id="MobiDB-lite"/>
    </source>
</evidence>
<feature type="transmembrane region" description="Helical" evidence="7">
    <location>
        <begin position="260"/>
        <end position="282"/>
    </location>
</feature>
<dbReference type="OrthoDB" id="2131401at2759"/>
<evidence type="ECO:0000256" key="2">
    <source>
        <dbReference type="ARBA" id="ARBA00006325"/>
    </source>
</evidence>
<dbReference type="SUPFAM" id="SSF103473">
    <property type="entry name" value="MFS general substrate transporter"/>
    <property type="match status" value="1"/>
</dbReference>
<evidence type="ECO:0000313" key="8">
    <source>
        <dbReference type="EMBL" id="KIL56523.1"/>
    </source>
</evidence>
<comment type="similarity">
    <text evidence="2">Belongs to the TMEM170 family.</text>
</comment>
<proteinExistence type="inferred from homology"/>
<evidence type="ECO:0000256" key="1">
    <source>
        <dbReference type="ARBA" id="ARBA00004141"/>
    </source>
</evidence>
<gene>
    <name evidence="8" type="ORF">M378DRAFT_28290</name>
</gene>
<protein>
    <submittedName>
        <fullName evidence="8">Uncharacterized protein</fullName>
    </submittedName>
</protein>
<dbReference type="HOGENOM" id="CLU_071343_0_0_1"/>
<evidence type="ECO:0000256" key="7">
    <source>
        <dbReference type="SAM" id="Phobius"/>
    </source>
</evidence>
<dbReference type="InterPro" id="IPR019334">
    <property type="entry name" value="TMEM170A/B/YPR153W-like"/>
</dbReference>
<feature type="compositionally biased region" description="Low complexity" evidence="6">
    <location>
        <begin position="145"/>
        <end position="159"/>
    </location>
</feature>
<sequence length="285" mass="31714">MSTPTWPSLYNPSIELIDIEHNAPVQPGGAYLSNSIDVFRFTLYWTLIFYCPIFLLCGLFAFWNLNFPPALRPLNRTDASNPTHHPRESSRHAASHRQHKRSGIDNPRFSPSTVDSYYPLSPLNRTQTSTRPEPLPPPKPPPEARPSTSASFPTATSFPGSHPSTMPTLQLSSHTGTSPTLTTQLQGRSATQIPHPPPMQNPKRKYKIKERKRSSRLTFAFLVLLTFLAAGLAGAVLTAAILGFIVAAFFRSVDYHMSTWIPFLLAFISSFVGFISLWPSVIDII</sequence>
<keyword evidence="5 7" id="KW-0472">Membrane</keyword>
<reference evidence="8 9" key="1">
    <citation type="submission" date="2014-04" db="EMBL/GenBank/DDBJ databases">
        <title>Evolutionary Origins and Diversification of the Mycorrhizal Mutualists.</title>
        <authorList>
            <consortium name="DOE Joint Genome Institute"/>
            <consortium name="Mycorrhizal Genomics Consortium"/>
            <person name="Kohler A."/>
            <person name="Kuo A."/>
            <person name="Nagy L.G."/>
            <person name="Floudas D."/>
            <person name="Copeland A."/>
            <person name="Barry K.W."/>
            <person name="Cichocki N."/>
            <person name="Veneault-Fourrey C."/>
            <person name="LaButti K."/>
            <person name="Lindquist E.A."/>
            <person name="Lipzen A."/>
            <person name="Lundell T."/>
            <person name="Morin E."/>
            <person name="Murat C."/>
            <person name="Riley R."/>
            <person name="Ohm R."/>
            <person name="Sun H."/>
            <person name="Tunlid A."/>
            <person name="Henrissat B."/>
            <person name="Grigoriev I.V."/>
            <person name="Hibbett D.S."/>
            <person name="Martin F."/>
        </authorList>
    </citation>
    <scope>NUCLEOTIDE SEQUENCE [LARGE SCALE GENOMIC DNA]</scope>
    <source>
        <strain evidence="8 9">Koide BX008</strain>
    </source>
</reference>
<feature type="compositionally biased region" description="Pro residues" evidence="6">
    <location>
        <begin position="133"/>
        <end position="144"/>
    </location>
</feature>
<organism evidence="8 9">
    <name type="scientific">Amanita muscaria (strain Koide BX008)</name>
    <dbReference type="NCBI Taxonomy" id="946122"/>
    <lineage>
        <taxon>Eukaryota</taxon>
        <taxon>Fungi</taxon>
        <taxon>Dikarya</taxon>
        <taxon>Basidiomycota</taxon>
        <taxon>Agaricomycotina</taxon>
        <taxon>Agaricomycetes</taxon>
        <taxon>Agaricomycetidae</taxon>
        <taxon>Agaricales</taxon>
        <taxon>Pluteineae</taxon>
        <taxon>Amanitaceae</taxon>
        <taxon>Amanita</taxon>
    </lineage>
</organism>
<feature type="compositionally biased region" description="Polar residues" evidence="6">
    <location>
        <begin position="162"/>
        <end position="192"/>
    </location>
</feature>
<accession>A0A0C2WK39</accession>
<feature type="transmembrane region" description="Helical" evidence="7">
    <location>
        <begin position="217"/>
        <end position="248"/>
    </location>
</feature>
<keyword evidence="9" id="KW-1185">Reference proteome</keyword>
<keyword evidence="4 7" id="KW-1133">Transmembrane helix</keyword>
<evidence type="ECO:0000256" key="5">
    <source>
        <dbReference type="ARBA" id="ARBA00023136"/>
    </source>
</evidence>
<comment type="subcellular location">
    <subcellularLocation>
        <location evidence="1">Membrane</location>
        <topology evidence="1">Multi-pass membrane protein</topology>
    </subcellularLocation>
</comment>
<dbReference type="InParanoid" id="A0A0C2WK39"/>
<evidence type="ECO:0000313" key="9">
    <source>
        <dbReference type="Proteomes" id="UP000054549"/>
    </source>
</evidence>
<dbReference type="AlphaFoldDB" id="A0A0C2WK39"/>
<dbReference type="PANTHER" id="PTHR22779:SF6">
    <property type="entry name" value="SD17342P"/>
    <property type="match status" value="1"/>
</dbReference>
<dbReference type="InterPro" id="IPR036259">
    <property type="entry name" value="MFS_trans_sf"/>
</dbReference>
<keyword evidence="3 7" id="KW-0812">Transmembrane</keyword>
<evidence type="ECO:0000256" key="4">
    <source>
        <dbReference type="ARBA" id="ARBA00022989"/>
    </source>
</evidence>
<dbReference type="Proteomes" id="UP000054549">
    <property type="component" value="Unassembled WGS sequence"/>
</dbReference>